<dbReference type="EMBL" id="CAJVPW010007717">
    <property type="protein sequence ID" value="CAG8584656.1"/>
    <property type="molecule type" value="Genomic_DNA"/>
</dbReference>
<dbReference type="Proteomes" id="UP000789366">
    <property type="component" value="Unassembled WGS sequence"/>
</dbReference>
<sequence>DLNLTEKAEQYLEKEYANLEKTTNKPRIRDDTERYMEKDFKGRKRPHNYHIVEALFRYLEDMESIRRIESYIKEKKEGKVKLYTSEEVRKELKEYYDKKEKNINKETKKSLKGIGDREIAEKIENRVENHLASHPTQNVVEVGERNARQPDSIYSRTPPRTTSKNRITKRPKARDLKRKDNIRIKTSKGFINDHYRNLLKSIGGIELILETEKIPSKVIYSSFTKYAEREAEKGNIGGLVRIKKEREEGKETRGAKKKA</sequence>
<comment type="caution">
    <text evidence="1">The sequence shown here is derived from an EMBL/GenBank/DDBJ whole genome shotgun (WGS) entry which is preliminary data.</text>
</comment>
<evidence type="ECO:0000313" key="1">
    <source>
        <dbReference type="EMBL" id="CAG8584656.1"/>
    </source>
</evidence>
<evidence type="ECO:0000313" key="2">
    <source>
        <dbReference type="Proteomes" id="UP000789366"/>
    </source>
</evidence>
<reference evidence="1" key="1">
    <citation type="submission" date="2021-06" db="EMBL/GenBank/DDBJ databases">
        <authorList>
            <person name="Kallberg Y."/>
            <person name="Tangrot J."/>
            <person name="Rosling A."/>
        </authorList>
    </citation>
    <scope>NUCLEOTIDE SEQUENCE</scope>
    <source>
        <strain evidence="1">28 12/20/2015</strain>
    </source>
</reference>
<name>A0ACA9MDT9_9GLOM</name>
<feature type="non-terminal residue" evidence="1">
    <location>
        <position position="1"/>
    </location>
</feature>
<keyword evidence="2" id="KW-1185">Reference proteome</keyword>
<protein>
    <submittedName>
        <fullName evidence="1">60_t:CDS:1</fullName>
    </submittedName>
</protein>
<accession>A0ACA9MDT9</accession>
<organism evidence="1 2">
    <name type="scientific">Cetraspora pellucida</name>
    <dbReference type="NCBI Taxonomy" id="1433469"/>
    <lineage>
        <taxon>Eukaryota</taxon>
        <taxon>Fungi</taxon>
        <taxon>Fungi incertae sedis</taxon>
        <taxon>Mucoromycota</taxon>
        <taxon>Glomeromycotina</taxon>
        <taxon>Glomeromycetes</taxon>
        <taxon>Diversisporales</taxon>
        <taxon>Gigasporaceae</taxon>
        <taxon>Cetraspora</taxon>
    </lineage>
</organism>
<proteinExistence type="predicted"/>
<gene>
    <name evidence="1" type="ORF">SPELUC_LOCUS6508</name>
</gene>